<evidence type="ECO:0000256" key="1">
    <source>
        <dbReference type="ARBA" id="ARBA00004651"/>
    </source>
</evidence>
<evidence type="ECO:0000313" key="8">
    <source>
        <dbReference type="EMBL" id="MCQ8127643.1"/>
    </source>
</evidence>
<keyword evidence="2 6" id="KW-1003">Cell membrane</keyword>
<feature type="transmembrane region" description="Helical" evidence="6">
    <location>
        <begin position="194"/>
        <end position="216"/>
    </location>
</feature>
<dbReference type="Pfam" id="PF09335">
    <property type="entry name" value="VTT_dom"/>
    <property type="match status" value="1"/>
</dbReference>
<reference evidence="8 9" key="1">
    <citation type="submission" date="2022-07" db="EMBL/GenBank/DDBJ databases">
        <title>Methylomonas rivi sp. nov., Methylomonas rosea sp. nov., Methylomonas aureus sp. nov. and Methylomonas subterranea sp. nov., four novel methanotrophs isolated from a freshwater creek and the deep terrestrial subsurface.</title>
        <authorList>
            <person name="Abin C."/>
            <person name="Sankaranarayanan K."/>
            <person name="Garner C."/>
            <person name="Sindelar R."/>
            <person name="Kotary K."/>
            <person name="Garner R."/>
            <person name="Barclay S."/>
            <person name="Lawson P."/>
            <person name="Krumholz L."/>
        </authorList>
    </citation>
    <scope>NUCLEOTIDE SEQUENCE [LARGE SCALE GENOMIC DNA]</scope>
    <source>
        <strain evidence="8 9">WSC-6</strain>
    </source>
</reference>
<gene>
    <name evidence="8" type="ORF">NP596_04145</name>
</gene>
<evidence type="ECO:0000256" key="6">
    <source>
        <dbReference type="RuleBase" id="RU366058"/>
    </source>
</evidence>
<dbReference type="PANTHER" id="PTHR12677:SF59">
    <property type="entry name" value="GOLGI APPARATUS MEMBRANE PROTEIN TVP38-RELATED"/>
    <property type="match status" value="1"/>
</dbReference>
<feature type="transmembrane region" description="Helical" evidence="6">
    <location>
        <begin position="47"/>
        <end position="66"/>
    </location>
</feature>
<evidence type="ECO:0000256" key="4">
    <source>
        <dbReference type="ARBA" id="ARBA00022989"/>
    </source>
</evidence>
<feature type="transmembrane region" description="Helical" evidence="6">
    <location>
        <begin position="132"/>
        <end position="151"/>
    </location>
</feature>
<dbReference type="RefSeq" id="WP_256613979.1">
    <property type="nucleotide sequence ID" value="NZ_JANIBK010000012.1"/>
</dbReference>
<sequence>MPTTKPKNLALLLLVFIAAAVYFSDQLTLETFKNNKLFIADFIAQNYVLSVMLFFLSCIIFVNSPVPFAAAIKMLSGFFFGFYMGAIYNIAATILACVVGFGISRYAFKDLFERMYYERLQALESEIEENGFYYFLSLRLVMVVPYFLINILAGISRISFKKYLLSSALGVMPASFVYANGGNKLEHINSIDELFSPGMITAILLIALMSLSPLLLKKYRYAKQ</sequence>
<dbReference type="EMBL" id="JANIBK010000012">
    <property type="protein sequence ID" value="MCQ8127643.1"/>
    <property type="molecule type" value="Genomic_DNA"/>
</dbReference>
<keyword evidence="4 6" id="KW-1133">Transmembrane helix</keyword>
<organism evidence="8 9">
    <name type="scientific">Methylomonas rivi</name>
    <dbReference type="NCBI Taxonomy" id="2952226"/>
    <lineage>
        <taxon>Bacteria</taxon>
        <taxon>Pseudomonadati</taxon>
        <taxon>Pseudomonadota</taxon>
        <taxon>Gammaproteobacteria</taxon>
        <taxon>Methylococcales</taxon>
        <taxon>Methylococcaceae</taxon>
        <taxon>Methylomonas</taxon>
    </lineage>
</organism>
<name>A0ABT1U1E2_9GAMM</name>
<dbReference type="InterPro" id="IPR032816">
    <property type="entry name" value="VTT_dom"/>
</dbReference>
<dbReference type="PANTHER" id="PTHR12677">
    <property type="entry name" value="GOLGI APPARATUS MEMBRANE PROTEIN TVP38-RELATED"/>
    <property type="match status" value="1"/>
</dbReference>
<feature type="domain" description="VTT" evidence="7">
    <location>
        <begin position="71"/>
        <end position="182"/>
    </location>
</feature>
<feature type="transmembrane region" description="Helical" evidence="6">
    <location>
        <begin position="78"/>
        <end position="103"/>
    </location>
</feature>
<dbReference type="Proteomes" id="UP001524586">
    <property type="component" value="Unassembled WGS sequence"/>
</dbReference>
<evidence type="ECO:0000313" key="9">
    <source>
        <dbReference type="Proteomes" id="UP001524586"/>
    </source>
</evidence>
<evidence type="ECO:0000256" key="5">
    <source>
        <dbReference type="ARBA" id="ARBA00023136"/>
    </source>
</evidence>
<comment type="subcellular location">
    <subcellularLocation>
        <location evidence="1 6">Cell membrane</location>
        <topology evidence="1 6">Multi-pass membrane protein</topology>
    </subcellularLocation>
</comment>
<accession>A0ABT1U1E2</accession>
<comment type="similarity">
    <text evidence="6">Belongs to the TVP38/TMEM64 family.</text>
</comment>
<dbReference type="InterPro" id="IPR015414">
    <property type="entry name" value="TMEM64"/>
</dbReference>
<feature type="transmembrane region" description="Helical" evidence="6">
    <location>
        <begin position="163"/>
        <end position="182"/>
    </location>
</feature>
<evidence type="ECO:0000256" key="2">
    <source>
        <dbReference type="ARBA" id="ARBA00022475"/>
    </source>
</evidence>
<protein>
    <recommendedName>
        <fullName evidence="6">TVP38/TMEM64 family membrane protein</fullName>
    </recommendedName>
</protein>
<keyword evidence="9" id="KW-1185">Reference proteome</keyword>
<keyword evidence="5 6" id="KW-0472">Membrane</keyword>
<comment type="caution">
    <text evidence="8">The sequence shown here is derived from an EMBL/GenBank/DDBJ whole genome shotgun (WGS) entry which is preliminary data.</text>
</comment>
<evidence type="ECO:0000256" key="3">
    <source>
        <dbReference type="ARBA" id="ARBA00022692"/>
    </source>
</evidence>
<evidence type="ECO:0000259" key="7">
    <source>
        <dbReference type="Pfam" id="PF09335"/>
    </source>
</evidence>
<keyword evidence="3 6" id="KW-0812">Transmembrane</keyword>
<proteinExistence type="inferred from homology"/>